<keyword evidence="4" id="KW-1185">Reference proteome</keyword>
<feature type="region of interest" description="Disordered" evidence="1">
    <location>
        <begin position="367"/>
        <end position="390"/>
    </location>
</feature>
<evidence type="ECO:0000256" key="1">
    <source>
        <dbReference type="SAM" id="MobiDB-lite"/>
    </source>
</evidence>
<dbReference type="GO" id="GO:0016787">
    <property type="term" value="F:hydrolase activity"/>
    <property type="evidence" value="ECO:0007669"/>
    <property type="project" value="UniProtKB-KW"/>
</dbReference>
<dbReference type="STRING" id="446470.Snas_0560"/>
<dbReference type="InterPro" id="IPR000073">
    <property type="entry name" value="AB_hydrolase_1"/>
</dbReference>
<dbReference type="OrthoDB" id="5422338at2"/>
<evidence type="ECO:0000259" key="2">
    <source>
        <dbReference type="Pfam" id="PF00561"/>
    </source>
</evidence>
<dbReference type="PANTHER" id="PTHR43433:SF1">
    <property type="entry name" value="BLL5160 PROTEIN"/>
    <property type="match status" value="1"/>
</dbReference>
<dbReference type="HOGENOM" id="CLU_020336_6_2_11"/>
<dbReference type="InterPro" id="IPR029058">
    <property type="entry name" value="AB_hydrolase_fold"/>
</dbReference>
<gene>
    <name evidence="3" type="ordered locus">Snas_0560</name>
</gene>
<dbReference type="Gene3D" id="3.40.50.1820">
    <property type="entry name" value="alpha/beta hydrolase"/>
    <property type="match status" value="1"/>
</dbReference>
<dbReference type="PANTHER" id="PTHR43433">
    <property type="entry name" value="HYDROLASE, ALPHA/BETA FOLD FAMILY PROTEIN"/>
    <property type="match status" value="1"/>
</dbReference>
<dbReference type="InterPro" id="IPR050471">
    <property type="entry name" value="AB_hydrolase"/>
</dbReference>
<evidence type="ECO:0000313" key="4">
    <source>
        <dbReference type="Proteomes" id="UP000000844"/>
    </source>
</evidence>
<reference evidence="3 4" key="1">
    <citation type="journal article" date="2009" name="Stand. Genomic Sci.">
        <title>Complete genome sequence of Stackebrandtia nassauensis type strain (LLR-40K-21).</title>
        <authorList>
            <person name="Munk C."/>
            <person name="Lapidus A."/>
            <person name="Copeland A."/>
            <person name="Jando M."/>
            <person name="Mayilraj S."/>
            <person name="Glavina Del Rio T."/>
            <person name="Nolan M."/>
            <person name="Chen F."/>
            <person name="Lucas S."/>
            <person name="Tice H."/>
            <person name="Cheng J.F."/>
            <person name="Han C."/>
            <person name="Detter J.C."/>
            <person name="Bruce D."/>
            <person name="Goodwin L."/>
            <person name="Chain P."/>
            <person name="Pitluck S."/>
            <person name="Goker M."/>
            <person name="Ovchinikova G."/>
            <person name="Pati A."/>
            <person name="Ivanova N."/>
            <person name="Mavromatis K."/>
            <person name="Chen A."/>
            <person name="Palaniappan K."/>
            <person name="Land M."/>
            <person name="Hauser L."/>
            <person name="Chang Y.J."/>
            <person name="Jeffries C.D."/>
            <person name="Bristow J."/>
            <person name="Eisen J.A."/>
            <person name="Markowitz V."/>
            <person name="Hugenholtz P."/>
            <person name="Kyrpides N.C."/>
            <person name="Klenk H.P."/>
        </authorList>
    </citation>
    <scope>NUCLEOTIDE SEQUENCE [LARGE SCALE GENOMIC DNA]</scope>
    <source>
        <strain evidence="4">DSM 44728 / CIP 108903 / NRRL B-16338 / NBRC 102104 / LLR-40K-21</strain>
    </source>
</reference>
<dbReference type="AlphaFoldDB" id="D3Q5X5"/>
<accession>D3Q5X5</accession>
<organism evidence="3 4">
    <name type="scientific">Stackebrandtia nassauensis (strain DSM 44728 / CIP 108903 / NRRL B-16338 / NBRC 102104 / LLR-40K-21)</name>
    <dbReference type="NCBI Taxonomy" id="446470"/>
    <lineage>
        <taxon>Bacteria</taxon>
        <taxon>Bacillati</taxon>
        <taxon>Actinomycetota</taxon>
        <taxon>Actinomycetes</taxon>
        <taxon>Glycomycetales</taxon>
        <taxon>Glycomycetaceae</taxon>
        <taxon>Stackebrandtia</taxon>
    </lineage>
</organism>
<keyword evidence="3" id="KW-0378">Hydrolase</keyword>
<dbReference type="RefSeq" id="WP_013015845.1">
    <property type="nucleotide sequence ID" value="NC_013947.1"/>
</dbReference>
<dbReference type="EMBL" id="CP001778">
    <property type="protein sequence ID" value="ADD40274.1"/>
    <property type="molecule type" value="Genomic_DNA"/>
</dbReference>
<dbReference type="KEGG" id="sna:Snas_0560"/>
<dbReference type="Pfam" id="PF00561">
    <property type="entry name" value="Abhydrolase_1"/>
    <property type="match status" value="1"/>
</dbReference>
<evidence type="ECO:0000313" key="3">
    <source>
        <dbReference type="EMBL" id="ADD40274.1"/>
    </source>
</evidence>
<sequence>MSPKEIVGNKKTSRAGIIGAVAGLAAAGIAAGVATERYLIKRARSDPNDPYAEEPFANLHADDIRTITTADGIDVHVETVDSRGVGEAEATAVFVHGFCLDMGTFHFQRRALTESTMPLRAVYYDQPGHGQSGELPLPEYDIESLAEALYAVLAKAVPTGPVFLVGHSMGGMTILAFARRYPELFASRVRGVALLSTTAGGLDKVSFGAPKALARARKVFLPALSKAIALTPGVIDGARRVASDLAWRLTRRYGFATRKPSPSLVSYVEKMNTATPIKTVIGFSKALLEHDEHDVLPQLASIPVFISCGDSDQFTPPEHSVALAEALPHAKLNIVPEAGHVALLEKPELVTDPLFAHLSECLDALERDRQPAEPVKRRKPWLRKKKRTGD</sequence>
<dbReference type="Proteomes" id="UP000000844">
    <property type="component" value="Chromosome"/>
</dbReference>
<dbReference type="eggNOG" id="COG2267">
    <property type="taxonomic scope" value="Bacteria"/>
</dbReference>
<proteinExistence type="predicted"/>
<name>D3Q5X5_STANL</name>
<feature type="compositionally biased region" description="Basic residues" evidence="1">
    <location>
        <begin position="376"/>
        <end position="390"/>
    </location>
</feature>
<dbReference type="SUPFAM" id="SSF53474">
    <property type="entry name" value="alpha/beta-Hydrolases"/>
    <property type="match status" value="1"/>
</dbReference>
<protein>
    <submittedName>
        <fullName evidence="3">Alpha/beta hydrolase fold protein</fullName>
    </submittedName>
</protein>
<feature type="domain" description="AB hydrolase-1" evidence="2">
    <location>
        <begin position="93"/>
        <end position="347"/>
    </location>
</feature>